<gene>
    <name evidence="2" type="ORF">PG991_006735</name>
</gene>
<proteinExistence type="predicted"/>
<evidence type="ECO:0000313" key="2">
    <source>
        <dbReference type="EMBL" id="KAK8022854.1"/>
    </source>
</evidence>
<comment type="caution">
    <text evidence="2">The sequence shown here is derived from an EMBL/GenBank/DDBJ whole genome shotgun (WGS) entry which is preliminary data.</text>
</comment>
<feature type="compositionally biased region" description="Gly residues" evidence="1">
    <location>
        <begin position="1"/>
        <end position="10"/>
    </location>
</feature>
<evidence type="ECO:0000256" key="1">
    <source>
        <dbReference type="SAM" id="MobiDB-lite"/>
    </source>
</evidence>
<keyword evidence="3" id="KW-1185">Reference proteome</keyword>
<accession>A0ABR1RY63</accession>
<protein>
    <submittedName>
        <fullName evidence="2">Uncharacterized protein</fullName>
    </submittedName>
</protein>
<feature type="region of interest" description="Disordered" evidence="1">
    <location>
        <begin position="1"/>
        <end position="29"/>
    </location>
</feature>
<name>A0ABR1RY63_9PEZI</name>
<dbReference type="EMBL" id="JAQQWI010000009">
    <property type="protein sequence ID" value="KAK8022854.1"/>
    <property type="molecule type" value="Genomic_DNA"/>
</dbReference>
<evidence type="ECO:0000313" key="3">
    <source>
        <dbReference type="Proteomes" id="UP001396898"/>
    </source>
</evidence>
<sequence length="175" mass="18514">MAKLELGGGAEPRRRTPILGNGTLGGREYPPAAGVRQGGLSSAACYIPSPDSAHAAIPREIVAAKRVVRINGAVASQVAGEGAGQTNVQDAAVPFDAVHVGLESKRSQADASAESHPAERAMFQGRKGNRDDSLDTLNAKMAKLSMCREEVLGELSNRMDQLRGEVWLELNTHMD</sequence>
<dbReference type="Proteomes" id="UP001396898">
    <property type="component" value="Unassembled WGS sequence"/>
</dbReference>
<reference evidence="2 3" key="1">
    <citation type="submission" date="2023-01" db="EMBL/GenBank/DDBJ databases">
        <title>Analysis of 21 Apiospora genomes using comparative genomics revels a genus with tremendous synthesis potential of carbohydrate active enzymes and secondary metabolites.</title>
        <authorList>
            <person name="Sorensen T."/>
        </authorList>
    </citation>
    <scope>NUCLEOTIDE SEQUENCE [LARGE SCALE GENOMIC DNA]</scope>
    <source>
        <strain evidence="2 3">CBS 20057</strain>
    </source>
</reference>
<organism evidence="2 3">
    <name type="scientific">Apiospora marii</name>
    <dbReference type="NCBI Taxonomy" id="335849"/>
    <lineage>
        <taxon>Eukaryota</taxon>
        <taxon>Fungi</taxon>
        <taxon>Dikarya</taxon>
        <taxon>Ascomycota</taxon>
        <taxon>Pezizomycotina</taxon>
        <taxon>Sordariomycetes</taxon>
        <taxon>Xylariomycetidae</taxon>
        <taxon>Amphisphaeriales</taxon>
        <taxon>Apiosporaceae</taxon>
        <taxon>Apiospora</taxon>
    </lineage>
</organism>